<keyword evidence="5" id="KW-1185">Reference proteome</keyword>
<comment type="subcellular location">
    <subcellularLocation>
        <location evidence="1">Secreted</location>
    </subcellularLocation>
</comment>
<evidence type="ECO:0000256" key="2">
    <source>
        <dbReference type="ARBA" id="ARBA00022729"/>
    </source>
</evidence>
<dbReference type="EMBL" id="DF820463">
    <property type="protein sequence ID" value="GAK55295.1"/>
    <property type="molecule type" value="Genomic_DNA"/>
</dbReference>
<dbReference type="InterPro" id="IPR051398">
    <property type="entry name" value="Polysacch_Deacetylase"/>
</dbReference>
<evidence type="ECO:0000313" key="5">
    <source>
        <dbReference type="Proteomes" id="UP000030661"/>
    </source>
</evidence>
<dbReference type="GO" id="GO:0005576">
    <property type="term" value="C:extracellular region"/>
    <property type="evidence" value="ECO:0007669"/>
    <property type="project" value="UniProtKB-SubCell"/>
</dbReference>
<gene>
    <name evidence="4" type="ORF">U27_02127</name>
</gene>
<dbReference type="STRING" id="1499967.U27_02127"/>
<protein>
    <submittedName>
        <fullName evidence="4">Polysaccharide deacetylase</fullName>
    </submittedName>
</protein>
<keyword evidence="2" id="KW-0732">Signal</keyword>
<dbReference type="Gene3D" id="3.20.20.370">
    <property type="entry name" value="Glycoside hydrolase/deacetylase"/>
    <property type="match status" value="1"/>
</dbReference>
<dbReference type="CDD" id="cd10918">
    <property type="entry name" value="CE4_NodB_like_5s_6s"/>
    <property type="match status" value="1"/>
</dbReference>
<dbReference type="AlphaFoldDB" id="A0A0S6W9W7"/>
<dbReference type="GO" id="GO:0016810">
    <property type="term" value="F:hydrolase activity, acting on carbon-nitrogen (but not peptide) bonds"/>
    <property type="evidence" value="ECO:0007669"/>
    <property type="project" value="InterPro"/>
</dbReference>
<dbReference type="GO" id="GO:0005975">
    <property type="term" value="P:carbohydrate metabolic process"/>
    <property type="evidence" value="ECO:0007669"/>
    <property type="project" value="InterPro"/>
</dbReference>
<dbReference type="PANTHER" id="PTHR34216:SF3">
    <property type="entry name" value="POLY-BETA-1,6-N-ACETYL-D-GLUCOSAMINE N-DEACETYLASE"/>
    <property type="match status" value="1"/>
</dbReference>
<dbReference type="InterPro" id="IPR011330">
    <property type="entry name" value="Glyco_hydro/deAcase_b/a-brl"/>
</dbReference>
<dbReference type="eggNOG" id="COG0726">
    <property type="taxonomic scope" value="Bacteria"/>
</dbReference>
<dbReference type="InterPro" id="IPR002509">
    <property type="entry name" value="NODB_dom"/>
</dbReference>
<evidence type="ECO:0000259" key="3">
    <source>
        <dbReference type="PROSITE" id="PS51677"/>
    </source>
</evidence>
<dbReference type="Pfam" id="PF01522">
    <property type="entry name" value="Polysacc_deac_1"/>
    <property type="match status" value="2"/>
</dbReference>
<evidence type="ECO:0000313" key="4">
    <source>
        <dbReference type="EMBL" id="GAK55295.1"/>
    </source>
</evidence>
<sequence length="349" mass="40861">MKIFRHIKQRVYQWRQRFQPNGMILLYHRITELQCDPQLLSVSPQHFEDHLQIITQFYRPHHLTNITQCLSLGHVLPRRSVIITFDDGYADNLHHAKPLLEQYQIPATMFVSSGETDRSREFWWDALEYILLHPHHLPEHLELTIQGSANSWSLGDAVRYPQDSYQCYRDWNVLHSDTPTLRHQLYRSLCSIFRCLPVNERTAHLEALFQWAGLEPTARLTHCRLTPTEIPLLVTGGLITIGAHTAHHLVLSTLSPEQQRQEIWQNKQQLELLSGQSVEAFAYPYGTPGDYNQDSITILQELGFKAVCSNFPGLLTEKIDRFQLPRFIVRNWPRDQFAHQLQTWFKGEQ</sequence>
<organism evidence="4">
    <name type="scientific">Vecturithrix granuli</name>
    <dbReference type="NCBI Taxonomy" id="1499967"/>
    <lineage>
        <taxon>Bacteria</taxon>
        <taxon>Candidatus Moduliflexota</taxon>
        <taxon>Candidatus Vecturitrichia</taxon>
        <taxon>Candidatus Vecturitrichales</taxon>
        <taxon>Candidatus Vecturitrichaceae</taxon>
        <taxon>Candidatus Vecturithrix</taxon>
    </lineage>
</organism>
<proteinExistence type="predicted"/>
<accession>A0A0S6W9W7</accession>
<reference evidence="4" key="1">
    <citation type="journal article" date="2015" name="PeerJ">
        <title>First genomic representation of candidate bacterial phylum KSB3 points to enhanced environmental sensing as a trigger of wastewater bulking.</title>
        <authorList>
            <person name="Sekiguchi Y."/>
            <person name="Ohashi A."/>
            <person name="Parks D.H."/>
            <person name="Yamauchi T."/>
            <person name="Tyson G.W."/>
            <person name="Hugenholtz P."/>
        </authorList>
    </citation>
    <scope>NUCLEOTIDE SEQUENCE [LARGE SCALE GENOMIC DNA]</scope>
</reference>
<dbReference type="HOGENOM" id="CLU_030024_1_2_0"/>
<dbReference type="SUPFAM" id="SSF88713">
    <property type="entry name" value="Glycoside hydrolase/deacetylase"/>
    <property type="match status" value="1"/>
</dbReference>
<dbReference type="PROSITE" id="PS51677">
    <property type="entry name" value="NODB"/>
    <property type="match status" value="1"/>
</dbReference>
<name>A0A0S6W9W7_VECG1</name>
<evidence type="ECO:0000256" key="1">
    <source>
        <dbReference type="ARBA" id="ARBA00004613"/>
    </source>
</evidence>
<feature type="domain" description="NodB homology" evidence="3">
    <location>
        <begin position="79"/>
        <end position="349"/>
    </location>
</feature>
<dbReference type="PANTHER" id="PTHR34216">
    <property type="match status" value="1"/>
</dbReference>
<dbReference type="Proteomes" id="UP000030661">
    <property type="component" value="Unassembled WGS sequence"/>
</dbReference>